<name>A0A5C1I2A2_9SPHI</name>
<protein>
    <submittedName>
        <fullName evidence="3">TlpA family protein disulfide reductase</fullName>
    </submittedName>
</protein>
<proteinExistence type="predicted"/>
<dbReference type="GO" id="GO:0016491">
    <property type="term" value="F:oxidoreductase activity"/>
    <property type="evidence" value="ECO:0007669"/>
    <property type="project" value="InterPro"/>
</dbReference>
<keyword evidence="1" id="KW-0732">Signal</keyword>
<dbReference type="InterPro" id="IPR013740">
    <property type="entry name" value="Redoxin"/>
</dbReference>
<dbReference type="PANTHER" id="PTHR42852:SF13">
    <property type="entry name" value="PROTEIN DIPZ"/>
    <property type="match status" value="1"/>
</dbReference>
<dbReference type="Pfam" id="PF08534">
    <property type="entry name" value="Redoxin"/>
    <property type="match status" value="1"/>
</dbReference>
<dbReference type="PROSITE" id="PS51352">
    <property type="entry name" value="THIOREDOXIN_2"/>
    <property type="match status" value="1"/>
</dbReference>
<feature type="domain" description="Thioredoxin" evidence="2">
    <location>
        <begin position="326"/>
        <end position="472"/>
    </location>
</feature>
<evidence type="ECO:0000313" key="4">
    <source>
        <dbReference type="Proteomes" id="UP000251402"/>
    </source>
</evidence>
<feature type="chain" id="PRO_5022668465" evidence="1">
    <location>
        <begin position="23"/>
        <end position="472"/>
    </location>
</feature>
<evidence type="ECO:0000313" key="3">
    <source>
        <dbReference type="EMBL" id="QEM12367.1"/>
    </source>
</evidence>
<dbReference type="RefSeq" id="WP_112575089.1">
    <property type="nucleotide sequence ID" value="NZ_CP043450.1"/>
</dbReference>
<dbReference type="InterPro" id="IPR050553">
    <property type="entry name" value="Thioredoxin_ResA/DsbE_sf"/>
</dbReference>
<dbReference type="OrthoDB" id="9815205at2"/>
<evidence type="ECO:0000256" key="1">
    <source>
        <dbReference type="SAM" id="SignalP"/>
    </source>
</evidence>
<organism evidence="3 4">
    <name type="scientific">Mucilaginibacter rubeus</name>
    <dbReference type="NCBI Taxonomy" id="2027860"/>
    <lineage>
        <taxon>Bacteria</taxon>
        <taxon>Pseudomonadati</taxon>
        <taxon>Bacteroidota</taxon>
        <taxon>Sphingobacteriia</taxon>
        <taxon>Sphingobacteriales</taxon>
        <taxon>Sphingobacteriaceae</taxon>
        <taxon>Mucilaginibacter</taxon>
    </lineage>
</organism>
<dbReference type="InterPro" id="IPR036249">
    <property type="entry name" value="Thioredoxin-like_sf"/>
</dbReference>
<dbReference type="SUPFAM" id="SSF52833">
    <property type="entry name" value="Thioredoxin-like"/>
    <property type="match status" value="1"/>
</dbReference>
<feature type="signal peptide" evidence="1">
    <location>
        <begin position="1"/>
        <end position="22"/>
    </location>
</feature>
<accession>A0A5C1I2A2</accession>
<sequence length="472" mass="54403">MKRTRSILLTMMLLTTCLIANARQPFVEVYGTADFLHQGDTILFRLYRHPNTDQEPALQTELTQRATGKSFRFRIPCDNFPHYFNLRFKGHSGKGIYKYYAVPGQPLQLHFNQDGIDPEGSGTIAKVQAELIKAQQVTTTTEEDDADAALLVQHGNKKTLSLLHILEHYRERLPAYFYQFMKVDLMAINMSGKYSNVELISRRYADSTSNPYLERFLQTRDTVKSLLDAAVKQYPDAFYCESFLYTMLLKYRIDSCVIARKPYHIKEAYDYLKAKYKGKLREELLAYLILPLNDYPPELTDCIKDALTIVREEDYRTLLKAISETRVDGAKAFNFRLTDQKGEIHQLSDFRNKVVFIDFWFTGCGFCRVVAPYIRKLEERFKGQAVEFISISSDESKTQWEKSVSGGQYTAPENHNFFTEGKGNNHPALTSYRIREYPAFVLVDKNGLIHNVPVDPRDDDGRSAEAQIKALL</sequence>
<dbReference type="InterPro" id="IPR013766">
    <property type="entry name" value="Thioredoxin_domain"/>
</dbReference>
<dbReference type="CDD" id="cd02966">
    <property type="entry name" value="TlpA_like_family"/>
    <property type="match status" value="1"/>
</dbReference>
<dbReference type="EMBL" id="CP043450">
    <property type="protein sequence ID" value="QEM12367.1"/>
    <property type="molecule type" value="Genomic_DNA"/>
</dbReference>
<dbReference type="Proteomes" id="UP000251402">
    <property type="component" value="Chromosome"/>
</dbReference>
<gene>
    <name evidence="3" type="ORF">DEO27_020885</name>
</gene>
<evidence type="ECO:0000259" key="2">
    <source>
        <dbReference type="PROSITE" id="PS51352"/>
    </source>
</evidence>
<dbReference type="Gene3D" id="3.40.30.10">
    <property type="entry name" value="Glutaredoxin"/>
    <property type="match status" value="1"/>
</dbReference>
<dbReference type="PANTHER" id="PTHR42852">
    <property type="entry name" value="THIOL:DISULFIDE INTERCHANGE PROTEIN DSBE"/>
    <property type="match status" value="1"/>
</dbReference>
<keyword evidence="4" id="KW-1185">Reference proteome</keyword>
<dbReference type="KEGG" id="mrub:DEO27_020885"/>
<dbReference type="AlphaFoldDB" id="A0A5C1I2A2"/>
<reference evidence="3" key="1">
    <citation type="submission" date="2019-08" db="EMBL/GenBank/DDBJ databases">
        <title>Comparative genome analysis confer to the adaptation heavy metal polluted environment.</title>
        <authorList>
            <person name="Li Y."/>
        </authorList>
    </citation>
    <scope>NUCLEOTIDE SEQUENCE [LARGE SCALE GENOMIC DNA]</scope>
    <source>
        <strain evidence="3">P1</strain>
    </source>
</reference>